<evidence type="ECO:0000256" key="4">
    <source>
        <dbReference type="ARBA" id="ARBA00022989"/>
    </source>
</evidence>
<organism evidence="7 8">
    <name type="scientific">Strongylocentrotus purpuratus</name>
    <name type="common">Purple sea urchin</name>
    <dbReference type="NCBI Taxonomy" id="7668"/>
    <lineage>
        <taxon>Eukaryota</taxon>
        <taxon>Metazoa</taxon>
        <taxon>Echinodermata</taxon>
        <taxon>Eleutherozoa</taxon>
        <taxon>Echinozoa</taxon>
        <taxon>Echinoidea</taxon>
        <taxon>Euechinoidea</taxon>
        <taxon>Echinacea</taxon>
        <taxon>Camarodonta</taxon>
        <taxon>Echinidea</taxon>
        <taxon>Strongylocentrotidae</taxon>
        <taxon>Strongylocentrotus</taxon>
    </lineage>
</organism>
<dbReference type="GO" id="GO:0007219">
    <property type="term" value="P:Notch signaling pathway"/>
    <property type="evidence" value="ECO:0007669"/>
    <property type="project" value="InterPro"/>
</dbReference>
<keyword evidence="5" id="KW-0732">Signal</keyword>
<reference evidence="7" key="2">
    <citation type="submission" date="2021-01" db="UniProtKB">
        <authorList>
            <consortium name="EnsemblMetazoa"/>
        </authorList>
    </citation>
    <scope>IDENTIFICATION</scope>
</reference>
<accession>A0A7M7MZ52</accession>
<feature type="domain" description="Notch ligand N-terminal" evidence="6">
    <location>
        <begin position="26"/>
        <end position="104"/>
    </location>
</feature>
<sequence>MELKRGFVLPLLILTSVVIKDVSATGTFALELQNYLGDFRDFSYDCCDEAPIDCGGCDIGFTICLDNFPSSGPCDYMDVYTGLVGEDMSAINFSSLVGNTTNPILSPSTHGR</sequence>
<feature type="signal peptide" evidence="5">
    <location>
        <begin position="1"/>
        <end position="24"/>
    </location>
</feature>
<keyword evidence="1" id="KW-0245">EGF-like domain</keyword>
<dbReference type="RefSeq" id="XP_030828653.1">
    <property type="nucleotide sequence ID" value="XM_030972793.1"/>
</dbReference>
<dbReference type="InParanoid" id="A0A7M7MZ52"/>
<dbReference type="KEGG" id="spu:115919315"/>
<keyword evidence="8" id="KW-1185">Reference proteome</keyword>
<name>A0A7M7MZ52_STRPU</name>
<dbReference type="Gene3D" id="2.60.40.3510">
    <property type="match status" value="1"/>
</dbReference>
<evidence type="ECO:0000259" key="6">
    <source>
        <dbReference type="Pfam" id="PF07657"/>
    </source>
</evidence>
<dbReference type="AlphaFoldDB" id="A0A7M7MZ52"/>
<dbReference type="Pfam" id="PF07657">
    <property type="entry name" value="MNNL"/>
    <property type="match status" value="1"/>
</dbReference>
<dbReference type="GeneID" id="115919315"/>
<protein>
    <recommendedName>
        <fullName evidence="6">Notch ligand N-terminal domain-containing protein</fullName>
    </recommendedName>
</protein>
<evidence type="ECO:0000256" key="2">
    <source>
        <dbReference type="ARBA" id="ARBA00022692"/>
    </source>
</evidence>
<keyword evidence="3" id="KW-0677">Repeat</keyword>
<dbReference type="Proteomes" id="UP000007110">
    <property type="component" value="Unassembled WGS sequence"/>
</dbReference>
<dbReference type="EnsemblMetazoa" id="XM_030972793">
    <property type="protein sequence ID" value="XP_030828653"/>
    <property type="gene ID" value="LOC115919315"/>
</dbReference>
<reference evidence="8" key="1">
    <citation type="submission" date="2015-02" db="EMBL/GenBank/DDBJ databases">
        <title>Genome sequencing for Strongylocentrotus purpuratus.</title>
        <authorList>
            <person name="Murali S."/>
            <person name="Liu Y."/>
            <person name="Vee V."/>
            <person name="English A."/>
            <person name="Wang M."/>
            <person name="Skinner E."/>
            <person name="Han Y."/>
            <person name="Muzny D.M."/>
            <person name="Worley K.C."/>
            <person name="Gibbs R.A."/>
        </authorList>
    </citation>
    <scope>NUCLEOTIDE SEQUENCE</scope>
</reference>
<evidence type="ECO:0000313" key="7">
    <source>
        <dbReference type="EnsemblMetazoa" id="XP_030828653"/>
    </source>
</evidence>
<keyword evidence="4" id="KW-1133">Transmembrane helix</keyword>
<feature type="chain" id="PRO_5029900796" description="Notch ligand N-terminal domain-containing protein" evidence="5">
    <location>
        <begin position="25"/>
        <end position="112"/>
    </location>
</feature>
<keyword evidence="4" id="KW-0472">Membrane</keyword>
<evidence type="ECO:0000256" key="1">
    <source>
        <dbReference type="ARBA" id="ARBA00022536"/>
    </source>
</evidence>
<dbReference type="InterPro" id="IPR011651">
    <property type="entry name" value="Notch_ligand_N"/>
</dbReference>
<proteinExistence type="predicted"/>
<evidence type="ECO:0000256" key="3">
    <source>
        <dbReference type="ARBA" id="ARBA00022737"/>
    </source>
</evidence>
<keyword evidence="2" id="KW-0812">Transmembrane</keyword>
<evidence type="ECO:0000256" key="5">
    <source>
        <dbReference type="SAM" id="SignalP"/>
    </source>
</evidence>
<dbReference type="GO" id="GO:0016020">
    <property type="term" value="C:membrane"/>
    <property type="evidence" value="ECO:0007669"/>
    <property type="project" value="UniProtKB-SubCell"/>
</dbReference>
<evidence type="ECO:0000313" key="8">
    <source>
        <dbReference type="Proteomes" id="UP000007110"/>
    </source>
</evidence>